<protein>
    <submittedName>
        <fullName evidence="5">ABC-type branched-chain amino acid transport system, substrate-binding protein</fullName>
    </submittedName>
</protein>
<keyword evidence="6" id="KW-1185">Reference proteome</keyword>
<evidence type="ECO:0000256" key="2">
    <source>
        <dbReference type="ARBA" id="ARBA00022729"/>
    </source>
</evidence>
<evidence type="ECO:0000259" key="4">
    <source>
        <dbReference type="Pfam" id="PF13458"/>
    </source>
</evidence>
<dbReference type="Proteomes" id="UP000198802">
    <property type="component" value="Unassembled WGS sequence"/>
</dbReference>
<dbReference type="SUPFAM" id="SSF53822">
    <property type="entry name" value="Periplasmic binding protein-like I"/>
    <property type="match status" value="1"/>
</dbReference>
<keyword evidence="2 3" id="KW-0732">Signal</keyword>
<evidence type="ECO:0000313" key="5">
    <source>
        <dbReference type="EMBL" id="CUU54698.1"/>
    </source>
</evidence>
<dbReference type="CDD" id="cd06341">
    <property type="entry name" value="PBP1_ABC_ligand_binding-like"/>
    <property type="match status" value="1"/>
</dbReference>
<dbReference type="AlphaFoldDB" id="A0A0S4QJK4"/>
<evidence type="ECO:0000313" key="6">
    <source>
        <dbReference type="Proteomes" id="UP000198802"/>
    </source>
</evidence>
<dbReference type="EMBL" id="FAOZ01000003">
    <property type="protein sequence ID" value="CUU54698.1"/>
    <property type="molecule type" value="Genomic_DNA"/>
</dbReference>
<reference evidence="6" key="1">
    <citation type="submission" date="2015-11" db="EMBL/GenBank/DDBJ databases">
        <authorList>
            <person name="Varghese N."/>
        </authorList>
    </citation>
    <scope>NUCLEOTIDE SEQUENCE [LARGE SCALE GENOMIC DNA]</scope>
    <source>
        <strain evidence="6">DSM 45899</strain>
    </source>
</reference>
<dbReference type="Pfam" id="PF13458">
    <property type="entry name" value="Peripla_BP_6"/>
    <property type="match status" value="1"/>
</dbReference>
<feature type="chain" id="PRO_5038411348" evidence="3">
    <location>
        <begin position="23"/>
        <end position="408"/>
    </location>
</feature>
<accession>A0A0S4QJK4</accession>
<dbReference type="InterPro" id="IPR028081">
    <property type="entry name" value="Leu-bd"/>
</dbReference>
<name>A0A0S4QJK4_9ACTN</name>
<dbReference type="InterPro" id="IPR028082">
    <property type="entry name" value="Peripla_BP_I"/>
</dbReference>
<proteinExistence type="inferred from homology"/>
<evidence type="ECO:0000256" key="3">
    <source>
        <dbReference type="SAM" id="SignalP"/>
    </source>
</evidence>
<organism evidence="5 6">
    <name type="scientific">Parafrankia irregularis</name>
    <dbReference type="NCBI Taxonomy" id="795642"/>
    <lineage>
        <taxon>Bacteria</taxon>
        <taxon>Bacillati</taxon>
        <taxon>Actinomycetota</taxon>
        <taxon>Actinomycetes</taxon>
        <taxon>Frankiales</taxon>
        <taxon>Frankiaceae</taxon>
        <taxon>Parafrankia</taxon>
    </lineage>
</organism>
<dbReference type="PANTHER" id="PTHR47235:SF1">
    <property type="entry name" value="BLR6548 PROTEIN"/>
    <property type="match status" value="1"/>
</dbReference>
<comment type="similarity">
    <text evidence="1">Belongs to the leucine-binding protein family.</text>
</comment>
<dbReference type="Gene3D" id="3.40.50.2300">
    <property type="match status" value="2"/>
</dbReference>
<sequence length="408" mass="42651">MRIKYSAACCAAALFSATTLSACLGGTTAANRADCNTPGVTANQVNAGLIYPDTGMAADVFTAFRAGVDARFGVANAAGGVNGRHLVLTPRNDESTASLNLSVSQELIEKERVFAILEGSVVTGGGADYLTKAGVPVVGLAVEDVWAKNRNMFTFAYNFSGTGTVNTFGKFAKKHGGTRAIIYHNGLDSSVSTPLARQFTASFNAVGIPSVLVAGDNDPSASQIAEVIRRIRTDGADTFVGNLDAPGTAKIISAVREAGLQLNVILSAAQAPTPELLAQYGTNLAGVTTFTSYLPLEVESPANTAYRNAISAYAPSLQNPNETLALVGYLVGDIYVRGLEESGDCPTRQGFIDGLRAVKDYNAGGLTNKIDFDADFGKVEQCYSFSRVNAAGTGMEVVETDFCGDRLD</sequence>
<feature type="signal peptide" evidence="3">
    <location>
        <begin position="1"/>
        <end position="22"/>
    </location>
</feature>
<feature type="domain" description="Leucine-binding protein" evidence="4">
    <location>
        <begin position="45"/>
        <end position="392"/>
    </location>
</feature>
<evidence type="ECO:0000256" key="1">
    <source>
        <dbReference type="ARBA" id="ARBA00010062"/>
    </source>
</evidence>
<dbReference type="PANTHER" id="PTHR47235">
    <property type="entry name" value="BLR6548 PROTEIN"/>
    <property type="match status" value="1"/>
</dbReference>
<dbReference type="PROSITE" id="PS51257">
    <property type="entry name" value="PROKAR_LIPOPROTEIN"/>
    <property type="match status" value="1"/>
</dbReference>
<gene>
    <name evidence="5" type="ORF">Ga0074812_103188</name>
</gene>